<feature type="compositionally biased region" description="Low complexity" evidence="5">
    <location>
        <begin position="12"/>
        <end position="23"/>
    </location>
</feature>
<dbReference type="AlphaFoldDB" id="A0A9Q1JFB2"/>
<dbReference type="EMBL" id="JAINUF010000001">
    <property type="protein sequence ID" value="KAJ8382092.1"/>
    <property type="molecule type" value="Genomic_DNA"/>
</dbReference>
<comment type="caution">
    <text evidence="6">The sequence shown here is derived from an EMBL/GenBank/DDBJ whole genome shotgun (WGS) entry which is preliminary data.</text>
</comment>
<accession>A0A9Q1JFB2</accession>
<sequence>MPSQTSHPDRLSCPCSSWRWTSSSSHPSTAALDAEDSETPKSLLVFNISKPPQEGFITHLSDHTRPITSFTWGDLHDMFIAYQPPNSSHTQRRNYEVDFEVHDFFFERSSPIMVHVSVRTAETNAPRVSWNMGISLLEGQSRPITWSSCRL</sequence>
<name>A0A9Q1JFB2_SYNKA</name>
<dbReference type="GO" id="GO:0009653">
    <property type="term" value="P:anatomical structure morphogenesis"/>
    <property type="evidence" value="ECO:0007669"/>
    <property type="project" value="TreeGrafter"/>
</dbReference>
<organism evidence="6 7">
    <name type="scientific">Synaphobranchus kaupii</name>
    <name type="common">Kaup's arrowtooth eel</name>
    <dbReference type="NCBI Taxonomy" id="118154"/>
    <lineage>
        <taxon>Eukaryota</taxon>
        <taxon>Metazoa</taxon>
        <taxon>Chordata</taxon>
        <taxon>Craniata</taxon>
        <taxon>Vertebrata</taxon>
        <taxon>Euteleostomi</taxon>
        <taxon>Actinopterygii</taxon>
        <taxon>Neopterygii</taxon>
        <taxon>Teleostei</taxon>
        <taxon>Anguilliformes</taxon>
        <taxon>Synaphobranchidae</taxon>
        <taxon>Synaphobranchus</taxon>
    </lineage>
</organism>
<dbReference type="Proteomes" id="UP001152622">
    <property type="component" value="Chromosome 1"/>
</dbReference>
<dbReference type="InterPro" id="IPR039005">
    <property type="entry name" value="CSPG_rpt"/>
</dbReference>
<dbReference type="Pfam" id="PF16184">
    <property type="entry name" value="Cadherin_3"/>
    <property type="match status" value="1"/>
</dbReference>
<keyword evidence="1" id="KW-0732">Signal</keyword>
<evidence type="ECO:0000256" key="5">
    <source>
        <dbReference type="SAM" id="MobiDB-lite"/>
    </source>
</evidence>
<dbReference type="OrthoDB" id="8880541at2759"/>
<keyword evidence="3" id="KW-0325">Glycoprotein</keyword>
<evidence type="ECO:0000256" key="4">
    <source>
        <dbReference type="PROSITE-ProRule" id="PRU01201"/>
    </source>
</evidence>
<feature type="repeat" description="CSPG" evidence="4">
    <location>
        <begin position="8"/>
        <end position="102"/>
    </location>
</feature>
<dbReference type="PANTHER" id="PTHR45739">
    <property type="entry name" value="MATRIX PROTEIN, PUTATIVE-RELATED"/>
    <property type="match status" value="1"/>
</dbReference>
<evidence type="ECO:0000256" key="2">
    <source>
        <dbReference type="ARBA" id="ARBA00022737"/>
    </source>
</evidence>
<keyword evidence="7" id="KW-1185">Reference proteome</keyword>
<feature type="region of interest" description="Disordered" evidence="5">
    <location>
        <begin position="1"/>
        <end position="23"/>
    </location>
</feature>
<protein>
    <submittedName>
        <fullName evidence="6">Uncharacterized protein</fullName>
    </submittedName>
</protein>
<reference evidence="6" key="1">
    <citation type="journal article" date="2023" name="Science">
        <title>Genome structures resolve the early diversification of teleost fishes.</title>
        <authorList>
            <person name="Parey E."/>
            <person name="Louis A."/>
            <person name="Montfort J."/>
            <person name="Bouchez O."/>
            <person name="Roques C."/>
            <person name="Iampietro C."/>
            <person name="Lluch J."/>
            <person name="Castinel A."/>
            <person name="Donnadieu C."/>
            <person name="Desvignes T."/>
            <person name="Floi Bucao C."/>
            <person name="Jouanno E."/>
            <person name="Wen M."/>
            <person name="Mejri S."/>
            <person name="Dirks R."/>
            <person name="Jansen H."/>
            <person name="Henkel C."/>
            <person name="Chen W.J."/>
            <person name="Zahm M."/>
            <person name="Cabau C."/>
            <person name="Klopp C."/>
            <person name="Thompson A.W."/>
            <person name="Robinson-Rechavi M."/>
            <person name="Braasch I."/>
            <person name="Lecointre G."/>
            <person name="Bobe J."/>
            <person name="Postlethwait J.H."/>
            <person name="Berthelot C."/>
            <person name="Roest Crollius H."/>
            <person name="Guiguen Y."/>
        </authorList>
    </citation>
    <scope>NUCLEOTIDE SEQUENCE</scope>
    <source>
        <strain evidence="6">WJC10195</strain>
    </source>
</reference>
<dbReference type="PANTHER" id="PTHR45739:SF7">
    <property type="entry name" value="FRAS1-RELATED EXTRACELLULAR MATRIX PROTEIN 1"/>
    <property type="match status" value="1"/>
</dbReference>
<dbReference type="PROSITE" id="PS51854">
    <property type="entry name" value="CSPG"/>
    <property type="match status" value="1"/>
</dbReference>
<evidence type="ECO:0000256" key="3">
    <source>
        <dbReference type="ARBA" id="ARBA00023180"/>
    </source>
</evidence>
<gene>
    <name evidence="6" type="ORF">SKAU_G00028700</name>
</gene>
<evidence type="ECO:0000313" key="7">
    <source>
        <dbReference type="Proteomes" id="UP001152622"/>
    </source>
</evidence>
<proteinExistence type="predicted"/>
<evidence type="ECO:0000256" key="1">
    <source>
        <dbReference type="ARBA" id="ARBA00022729"/>
    </source>
</evidence>
<keyword evidence="2" id="KW-0677">Repeat</keyword>
<dbReference type="InterPro" id="IPR051561">
    <property type="entry name" value="FRAS1_ECM"/>
</dbReference>
<evidence type="ECO:0000313" key="6">
    <source>
        <dbReference type="EMBL" id="KAJ8382092.1"/>
    </source>
</evidence>